<dbReference type="PANTHER" id="PTHR37291">
    <property type="entry name" value="5-METHYLCYTOSINE-SPECIFIC RESTRICTION ENZYME B"/>
    <property type="match status" value="1"/>
</dbReference>
<name>A0A8J3EKK5_9BACI</name>
<evidence type="ECO:0000313" key="2">
    <source>
        <dbReference type="EMBL" id="GGH74936.1"/>
    </source>
</evidence>
<reference evidence="2" key="1">
    <citation type="journal article" date="2014" name="Int. J. Syst. Evol. Microbiol.">
        <title>Complete genome sequence of Corynebacterium casei LMG S-19264T (=DSM 44701T), isolated from a smear-ripened cheese.</title>
        <authorList>
            <consortium name="US DOE Joint Genome Institute (JGI-PGF)"/>
            <person name="Walter F."/>
            <person name="Albersmeier A."/>
            <person name="Kalinowski J."/>
            <person name="Ruckert C."/>
        </authorList>
    </citation>
    <scope>NUCLEOTIDE SEQUENCE</scope>
    <source>
        <strain evidence="2">CGMCC 1.12360</strain>
    </source>
</reference>
<dbReference type="InterPro" id="IPR027417">
    <property type="entry name" value="P-loop_NTPase"/>
</dbReference>
<evidence type="ECO:0000313" key="3">
    <source>
        <dbReference type="Proteomes" id="UP000602050"/>
    </source>
</evidence>
<dbReference type="GO" id="GO:0005524">
    <property type="term" value="F:ATP binding"/>
    <property type="evidence" value="ECO:0007669"/>
    <property type="project" value="InterPro"/>
</dbReference>
<dbReference type="Proteomes" id="UP000602050">
    <property type="component" value="Unassembled WGS sequence"/>
</dbReference>
<proteinExistence type="predicted"/>
<feature type="domain" description="ATPase dynein-related AAA" evidence="1">
    <location>
        <begin position="369"/>
        <end position="520"/>
    </location>
</feature>
<protein>
    <recommendedName>
        <fullName evidence="1">ATPase dynein-related AAA domain-containing protein</fullName>
    </recommendedName>
</protein>
<dbReference type="PANTHER" id="PTHR37291:SF1">
    <property type="entry name" value="TYPE IV METHYL-DIRECTED RESTRICTION ENZYME ECOKMCRB SUBUNIT"/>
    <property type="match status" value="1"/>
</dbReference>
<dbReference type="EMBL" id="BMEV01000021">
    <property type="protein sequence ID" value="GGH74936.1"/>
    <property type="molecule type" value="Genomic_DNA"/>
</dbReference>
<organism evidence="2 3">
    <name type="scientific">Compostibacillus humi</name>
    <dbReference type="NCBI Taxonomy" id="1245525"/>
    <lineage>
        <taxon>Bacteria</taxon>
        <taxon>Bacillati</taxon>
        <taxon>Bacillota</taxon>
        <taxon>Bacilli</taxon>
        <taxon>Bacillales</taxon>
        <taxon>Bacillaceae</taxon>
        <taxon>Compostibacillus</taxon>
    </lineage>
</organism>
<accession>A0A8J3EKK5</accession>
<sequence length="695" mass="80858">MKKIRSWSKPYLRNIIGRKKVDWSMFEHGSTIPKQFYEDFTEANQHQSVKVGESVPVKLIHNNRSYKASLRYVDRSRSNMEPVLQLRYDTNRELKELIKNVFSTSYRYINNQRNGEKQKKSVNVPDEIAEFIDFYKTDKPFVYKMEFQSKSNGDSIMPSFWWVNQGQTYAQEKDGGFLWAPQKSKQGRAVSHHVRLLEAKVGDLVFCYSAMELKAIGIVKKEAVEATKPTEIASHDWHREGYLVELEYFELHPIIQKDEIPLDWRLNEDGPFDVNGNLKQGYFFQVSESFAIKLYKKFAERFGIEVKAIMEQNTKDEEILTIREKTKNSYMPIKEVVNHIYSYIRSKGFYYKKEEIANLFLSLKTKPFVILSGISGTGKTKLVQWFAESIGANEENGQFTLIPIRPDWNDGSDLLGYVDIKDEFKEGPLTKVIKRAISHPDLPYFVLLDEMNLARVEYYFSDILSIMESRKWEEGKIVSSNLLTKETAGFDLKLPNNIYIIGTVNMDETTHPFSKKVLDRANTIEFNRIELGNLSFLESSEEIEPIIIGNKTFASNYLHLKDIYNENSELVKRVSHELERINEALQLTNSHVGYRVRDEICFYVVYSEKAGLFREKQALDYCILQKILPRISGSSSGTDQMLRKLYLLFTNKRLEDDIDTAQIDLASARYPRSAAKVLEMWRRLGEDGFTSFWIS</sequence>
<dbReference type="GO" id="GO:0016887">
    <property type="term" value="F:ATP hydrolysis activity"/>
    <property type="evidence" value="ECO:0007669"/>
    <property type="project" value="InterPro"/>
</dbReference>
<dbReference type="AlphaFoldDB" id="A0A8J3EKK5"/>
<keyword evidence="3" id="KW-1185">Reference proteome</keyword>
<evidence type="ECO:0000259" key="1">
    <source>
        <dbReference type="Pfam" id="PF07728"/>
    </source>
</evidence>
<dbReference type="InterPro" id="IPR052934">
    <property type="entry name" value="Methyl-DNA_Rec/Restrict_Enz"/>
</dbReference>
<gene>
    <name evidence="2" type="ORF">GCM10010978_14270</name>
</gene>
<reference evidence="2" key="2">
    <citation type="submission" date="2020-09" db="EMBL/GenBank/DDBJ databases">
        <authorList>
            <person name="Sun Q."/>
            <person name="Zhou Y."/>
        </authorList>
    </citation>
    <scope>NUCLEOTIDE SEQUENCE</scope>
    <source>
        <strain evidence="2">CGMCC 1.12360</strain>
    </source>
</reference>
<dbReference type="SUPFAM" id="SSF52540">
    <property type="entry name" value="P-loop containing nucleoside triphosphate hydrolases"/>
    <property type="match status" value="1"/>
</dbReference>
<dbReference type="InterPro" id="IPR011704">
    <property type="entry name" value="ATPase_dyneun-rel_AAA"/>
</dbReference>
<dbReference type="Gene3D" id="3.40.50.300">
    <property type="entry name" value="P-loop containing nucleotide triphosphate hydrolases"/>
    <property type="match status" value="1"/>
</dbReference>
<comment type="caution">
    <text evidence="2">The sequence shown here is derived from an EMBL/GenBank/DDBJ whole genome shotgun (WGS) entry which is preliminary data.</text>
</comment>
<dbReference type="Pfam" id="PF07728">
    <property type="entry name" value="AAA_5"/>
    <property type="match status" value="1"/>
</dbReference>